<feature type="transmembrane region" description="Helical" evidence="3">
    <location>
        <begin position="115"/>
        <end position="134"/>
    </location>
</feature>
<evidence type="ECO:0000256" key="2">
    <source>
        <dbReference type="SAM" id="MobiDB-lite"/>
    </source>
</evidence>
<feature type="disulfide bond" evidence="1">
    <location>
        <begin position="85"/>
        <end position="94"/>
    </location>
</feature>
<dbReference type="PROSITE" id="PS50026">
    <property type="entry name" value="EGF_3"/>
    <property type="match status" value="1"/>
</dbReference>
<keyword evidence="1" id="KW-0245">EGF-like domain</keyword>
<dbReference type="EMBL" id="RRYP01012061">
    <property type="protein sequence ID" value="TNV77351.1"/>
    <property type="molecule type" value="Genomic_DNA"/>
</dbReference>
<comment type="caution">
    <text evidence="6">The sequence shown here is derived from an EMBL/GenBank/DDBJ whole genome shotgun (WGS) entry which is preliminary data.</text>
</comment>
<keyword evidence="1" id="KW-1015">Disulfide bond</keyword>
<evidence type="ECO:0000259" key="5">
    <source>
        <dbReference type="PROSITE" id="PS50026"/>
    </source>
</evidence>
<dbReference type="Proteomes" id="UP000785679">
    <property type="component" value="Unassembled WGS sequence"/>
</dbReference>
<evidence type="ECO:0000313" key="7">
    <source>
        <dbReference type="Proteomes" id="UP000785679"/>
    </source>
</evidence>
<feature type="signal peptide" evidence="4">
    <location>
        <begin position="1"/>
        <end position="19"/>
    </location>
</feature>
<comment type="caution">
    <text evidence="1">Lacks conserved residue(s) required for the propagation of feature annotation.</text>
</comment>
<feature type="chain" id="PRO_5035279400" description="EGF-like domain-containing protein" evidence="4">
    <location>
        <begin position="20"/>
        <end position="190"/>
    </location>
</feature>
<gene>
    <name evidence="6" type="ORF">FGO68_gene17631</name>
</gene>
<reference evidence="6" key="1">
    <citation type="submission" date="2019-06" db="EMBL/GenBank/DDBJ databases">
        <authorList>
            <person name="Zheng W."/>
        </authorList>
    </citation>
    <scope>NUCLEOTIDE SEQUENCE</scope>
    <source>
        <strain evidence="6">QDHG01</strain>
    </source>
</reference>
<evidence type="ECO:0000313" key="6">
    <source>
        <dbReference type="EMBL" id="TNV77351.1"/>
    </source>
</evidence>
<dbReference type="PROSITE" id="PS00022">
    <property type="entry name" value="EGF_1"/>
    <property type="match status" value="1"/>
</dbReference>
<feature type="region of interest" description="Disordered" evidence="2">
    <location>
        <begin position="25"/>
        <end position="53"/>
    </location>
</feature>
<dbReference type="InterPro" id="IPR000742">
    <property type="entry name" value="EGF"/>
</dbReference>
<evidence type="ECO:0000256" key="3">
    <source>
        <dbReference type="SAM" id="Phobius"/>
    </source>
</evidence>
<keyword evidence="4" id="KW-0732">Signal</keyword>
<keyword evidence="7" id="KW-1185">Reference proteome</keyword>
<organism evidence="6 7">
    <name type="scientific">Halteria grandinella</name>
    <dbReference type="NCBI Taxonomy" id="5974"/>
    <lineage>
        <taxon>Eukaryota</taxon>
        <taxon>Sar</taxon>
        <taxon>Alveolata</taxon>
        <taxon>Ciliophora</taxon>
        <taxon>Intramacronucleata</taxon>
        <taxon>Spirotrichea</taxon>
        <taxon>Stichotrichia</taxon>
        <taxon>Sporadotrichida</taxon>
        <taxon>Halteriidae</taxon>
        <taxon>Halteria</taxon>
    </lineage>
</organism>
<protein>
    <recommendedName>
        <fullName evidence="5">EGF-like domain-containing protein</fullName>
    </recommendedName>
</protein>
<keyword evidence="3" id="KW-0812">Transmembrane</keyword>
<feature type="compositionally biased region" description="Polar residues" evidence="2">
    <location>
        <begin position="25"/>
        <end position="44"/>
    </location>
</feature>
<accession>A0A8J8NNG8</accession>
<sequence>MKAIIRILTVLSCLALSLAQDENSTVPIDPSQNNTTPVQNTTEPSNTSNATQNTTTPIQYGSSCLVDSAFCLNGALCGINGNCICPRYYFGSQCETTIAKDKRAQIKDLGMSSSGVFLICFFFLVFFPFLLYLVHHSLIYCCRPGIDDDSYCEMLKSALCCFNFECLERQIKRGNADNEANSEAAPPVAE</sequence>
<proteinExistence type="predicted"/>
<dbReference type="AlphaFoldDB" id="A0A8J8NNG8"/>
<keyword evidence="3" id="KW-0472">Membrane</keyword>
<name>A0A8J8NNG8_HALGN</name>
<feature type="domain" description="EGF-like" evidence="5">
    <location>
        <begin position="60"/>
        <end position="95"/>
    </location>
</feature>
<dbReference type="OrthoDB" id="10045365at2759"/>
<evidence type="ECO:0000256" key="1">
    <source>
        <dbReference type="PROSITE-ProRule" id="PRU00076"/>
    </source>
</evidence>
<keyword evidence="3" id="KW-1133">Transmembrane helix</keyword>
<evidence type="ECO:0000256" key="4">
    <source>
        <dbReference type="SAM" id="SignalP"/>
    </source>
</evidence>
<dbReference type="SUPFAM" id="SSF57196">
    <property type="entry name" value="EGF/Laminin"/>
    <property type="match status" value="1"/>
</dbReference>